<comment type="similarity">
    <text evidence="2 8">Belongs to the inorganic phosphate transporter (PiT) (TC 2.A.20) family.</text>
</comment>
<feature type="region of interest" description="Disordered" evidence="9">
    <location>
        <begin position="273"/>
        <end position="294"/>
    </location>
</feature>
<evidence type="ECO:0000256" key="2">
    <source>
        <dbReference type="ARBA" id="ARBA00009916"/>
    </source>
</evidence>
<dbReference type="InterPro" id="IPR001204">
    <property type="entry name" value="Phos_transporter"/>
</dbReference>
<evidence type="ECO:0000256" key="1">
    <source>
        <dbReference type="ARBA" id="ARBA00004141"/>
    </source>
</evidence>
<keyword evidence="5 8" id="KW-0812">Transmembrane</keyword>
<dbReference type="GO" id="GO:0016020">
    <property type="term" value="C:membrane"/>
    <property type="evidence" value="ECO:0007669"/>
    <property type="project" value="UniProtKB-SubCell"/>
</dbReference>
<dbReference type="OrthoDB" id="260807at2759"/>
<dbReference type="STRING" id="136037.A0A067QV88"/>
<keyword evidence="7 8" id="KW-0472">Membrane</keyword>
<evidence type="ECO:0000256" key="4">
    <source>
        <dbReference type="ARBA" id="ARBA00022592"/>
    </source>
</evidence>
<dbReference type="EMBL" id="KK852901">
    <property type="protein sequence ID" value="KDR14103.1"/>
    <property type="molecule type" value="Genomic_DNA"/>
</dbReference>
<name>A0A067QV88_ZOONE</name>
<accession>A0A067QV88</accession>
<feature type="transmembrane region" description="Helical" evidence="8">
    <location>
        <begin position="150"/>
        <end position="177"/>
    </location>
</feature>
<keyword evidence="6 8" id="KW-1133">Transmembrane helix</keyword>
<protein>
    <recommendedName>
        <fullName evidence="8">Phosphate transporter</fullName>
    </recommendedName>
</protein>
<keyword evidence="3 8" id="KW-0813">Transport</keyword>
<dbReference type="FunCoup" id="A0A067QV88">
    <property type="interactions" value="686"/>
</dbReference>
<evidence type="ECO:0000256" key="6">
    <source>
        <dbReference type="ARBA" id="ARBA00022989"/>
    </source>
</evidence>
<evidence type="ECO:0000313" key="10">
    <source>
        <dbReference type="EMBL" id="KDR14103.1"/>
    </source>
</evidence>
<comment type="function">
    <text evidence="8">Sodium-phosphate symporter.</text>
</comment>
<feature type="transmembrane region" description="Helical" evidence="8">
    <location>
        <begin position="59"/>
        <end position="81"/>
    </location>
</feature>
<keyword evidence="11" id="KW-1185">Reference proteome</keyword>
<feature type="transmembrane region" description="Helical" evidence="8">
    <location>
        <begin position="599"/>
        <end position="620"/>
    </location>
</feature>
<feature type="transmembrane region" description="Helical" evidence="8">
    <location>
        <begin position="21"/>
        <end position="39"/>
    </location>
</feature>
<evidence type="ECO:0000256" key="8">
    <source>
        <dbReference type="RuleBase" id="RU363058"/>
    </source>
</evidence>
<keyword evidence="4 8" id="KW-0592">Phosphate transport</keyword>
<feature type="transmembrane region" description="Helical" evidence="8">
    <location>
        <begin position="197"/>
        <end position="214"/>
    </location>
</feature>
<dbReference type="eggNOG" id="KOG2493">
    <property type="taxonomic scope" value="Eukaryota"/>
</dbReference>
<proteinExistence type="inferred from homology"/>
<dbReference type="PANTHER" id="PTHR11101">
    <property type="entry name" value="PHOSPHATE TRANSPORTER"/>
    <property type="match status" value="1"/>
</dbReference>
<evidence type="ECO:0000256" key="9">
    <source>
        <dbReference type="SAM" id="MobiDB-lite"/>
    </source>
</evidence>
<evidence type="ECO:0000256" key="5">
    <source>
        <dbReference type="ARBA" id="ARBA00022692"/>
    </source>
</evidence>
<dbReference type="AlphaFoldDB" id="A0A067QV88"/>
<dbReference type="InParanoid" id="A0A067QV88"/>
<feature type="transmembrane region" description="Helical" evidence="8">
    <location>
        <begin position="509"/>
        <end position="527"/>
    </location>
</feature>
<dbReference type="Proteomes" id="UP000027135">
    <property type="component" value="Unassembled WGS sequence"/>
</dbReference>
<gene>
    <name evidence="10" type="ORF">L798_11840</name>
</gene>
<evidence type="ECO:0000256" key="3">
    <source>
        <dbReference type="ARBA" id="ARBA00022448"/>
    </source>
</evidence>
<feature type="transmembrane region" description="Helical" evidence="8">
    <location>
        <begin position="226"/>
        <end position="253"/>
    </location>
</feature>
<dbReference type="OMA" id="AWKTGNA"/>
<sequence length="625" mass="67407">MEAITASTPTAFSMEAFSPDVLWLIVVGFLVAFVLAFGIGANDVANSFGTSVGSKVLTVRQACMLATVFEIAGAVLIGYKVSDTMRKGILEVAVYEHSEKELMMGCLASLVGSATWLMVATFFKLPISGTHSIVGATVGFSLVSRGTEGLHWTTLGTIVGSWFISPVLSGLMSVVLFKLIRHFILLSPRPLVPGLRALPFFYGITIFVNVFSIVHDGPKLLYFDYIPWWGALIISVGVGLISMMLVQFVLVPYEKKRIVELFRKEKGRGVSFSFGDSTESSRDPSPKTSRAISTDDMKKTLPVITETCEQEKQVLALSDNNEMVQFPPVVSTNGTNKGANHTYCFPIPQTNIATTKSNGYLLAETTLNSSNNKDSASSIDAENLIMSMPGNGSVQPQKQQLLPDPLRPGSGQVTPVLGLSPNSSAVPLIKERVRDDKFDPEAAASKIEEVEKEDPPEVAKLFSFLQILTATFGSFAHGGNDVSNAIGPLIALWLIYKEGSVQQQSETPVYILLYGGLGISIGLWMWGRRVIQTIGEDLTKITSSTGFTIEIGAAFTVLLASKIGIPISTTHCKVGSVVFVGWASSSKQGVDWKLFRNIIFAWVVTVPIAAGLSALTMVILRAVAL</sequence>
<evidence type="ECO:0000313" key="11">
    <source>
        <dbReference type="Proteomes" id="UP000027135"/>
    </source>
</evidence>
<dbReference type="GO" id="GO:0005315">
    <property type="term" value="F:phosphate transmembrane transporter activity"/>
    <property type="evidence" value="ECO:0007669"/>
    <property type="project" value="InterPro"/>
</dbReference>
<comment type="subcellular location">
    <subcellularLocation>
        <location evidence="1 8">Membrane</location>
        <topology evidence="1 8">Multi-pass membrane protein</topology>
    </subcellularLocation>
</comment>
<reference evidence="10 11" key="1">
    <citation type="journal article" date="2014" name="Nat. Commun.">
        <title>Molecular traces of alternative social organization in a termite genome.</title>
        <authorList>
            <person name="Terrapon N."/>
            <person name="Li C."/>
            <person name="Robertson H.M."/>
            <person name="Ji L."/>
            <person name="Meng X."/>
            <person name="Booth W."/>
            <person name="Chen Z."/>
            <person name="Childers C.P."/>
            <person name="Glastad K.M."/>
            <person name="Gokhale K."/>
            <person name="Gowin J."/>
            <person name="Gronenberg W."/>
            <person name="Hermansen R.A."/>
            <person name="Hu H."/>
            <person name="Hunt B.G."/>
            <person name="Huylmans A.K."/>
            <person name="Khalil S.M."/>
            <person name="Mitchell R.D."/>
            <person name="Munoz-Torres M.C."/>
            <person name="Mustard J.A."/>
            <person name="Pan H."/>
            <person name="Reese J.T."/>
            <person name="Scharf M.E."/>
            <person name="Sun F."/>
            <person name="Vogel H."/>
            <person name="Xiao J."/>
            <person name="Yang W."/>
            <person name="Yang Z."/>
            <person name="Yang Z."/>
            <person name="Zhou J."/>
            <person name="Zhu J."/>
            <person name="Brent C.S."/>
            <person name="Elsik C.G."/>
            <person name="Goodisman M.A."/>
            <person name="Liberles D.A."/>
            <person name="Roe R.M."/>
            <person name="Vargo E.L."/>
            <person name="Vilcinskas A."/>
            <person name="Wang J."/>
            <person name="Bornberg-Bauer E."/>
            <person name="Korb J."/>
            <person name="Zhang G."/>
            <person name="Liebig J."/>
        </authorList>
    </citation>
    <scope>NUCLEOTIDE SEQUENCE [LARGE SCALE GENOMIC DNA]</scope>
    <source>
        <tissue evidence="10">Whole organism</tissue>
    </source>
</reference>
<dbReference type="PANTHER" id="PTHR11101:SF80">
    <property type="entry name" value="PHOSPHATE TRANSPORTER"/>
    <property type="match status" value="1"/>
</dbReference>
<organism evidence="10 11">
    <name type="scientific">Zootermopsis nevadensis</name>
    <name type="common">Dampwood termite</name>
    <dbReference type="NCBI Taxonomy" id="136037"/>
    <lineage>
        <taxon>Eukaryota</taxon>
        <taxon>Metazoa</taxon>
        <taxon>Ecdysozoa</taxon>
        <taxon>Arthropoda</taxon>
        <taxon>Hexapoda</taxon>
        <taxon>Insecta</taxon>
        <taxon>Pterygota</taxon>
        <taxon>Neoptera</taxon>
        <taxon>Polyneoptera</taxon>
        <taxon>Dictyoptera</taxon>
        <taxon>Blattodea</taxon>
        <taxon>Blattoidea</taxon>
        <taxon>Termitoidae</taxon>
        <taxon>Termopsidae</taxon>
        <taxon>Zootermopsis</taxon>
    </lineage>
</organism>
<dbReference type="GO" id="GO:0035435">
    <property type="term" value="P:phosphate ion transmembrane transport"/>
    <property type="evidence" value="ECO:0007669"/>
    <property type="project" value="TreeGrafter"/>
</dbReference>
<dbReference type="Pfam" id="PF01384">
    <property type="entry name" value="PHO4"/>
    <property type="match status" value="1"/>
</dbReference>
<evidence type="ECO:0000256" key="7">
    <source>
        <dbReference type="ARBA" id="ARBA00023136"/>
    </source>
</evidence>